<evidence type="ECO:0008006" key="5">
    <source>
        <dbReference type="Google" id="ProtNLM"/>
    </source>
</evidence>
<keyword evidence="2" id="KW-0472">Membrane</keyword>
<evidence type="ECO:0000256" key="1">
    <source>
        <dbReference type="SAM" id="MobiDB-lite"/>
    </source>
</evidence>
<keyword evidence="2" id="KW-1133">Transmembrane helix</keyword>
<gene>
    <name evidence="3" type="ORF">GCM10025760_30940</name>
</gene>
<organism evidence="3 4">
    <name type="scientific">Microbacterium yannicii</name>
    <dbReference type="NCBI Taxonomy" id="671622"/>
    <lineage>
        <taxon>Bacteria</taxon>
        <taxon>Bacillati</taxon>
        <taxon>Actinomycetota</taxon>
        <taxon>Actinomycetes</taxon>
        <taxon>Micrococcales</taxon>
        <taxon>Microbacteriaceae</taxon>
        <taxon>Microbacterium</taxon>
    </lineage>
</organism>
<sequence length="216" mass="22464">MQKQFINVVGTVVVAAVLAAGILLIGMPVYFQSLATSAQTRLISQNNDLYQSQVDLLNEEDGRLDEINADVAVLRTQIPATAQTEDLFEIVASAAATAGATVLAVNALEPVPWTTRTGPEDTGAVDLGADSEPSGPRSEGSADAAADPGRGTAEAPELQVAVSISLALDDPAQAAAFLDALGMGPRLLAVTETMMESVQDGYHLDVQALAFVRTEE</sequence>
<comment type="caution">
    <text evidence="3">The sequence shown here is derived from an EMBL/GenBank/DDBJ whole genome shotgun (WGS) entry which is preliminary data.</text>
</comment>
<proteinExistence type="predicted"/>
<evidence type="ECO:0000313" key="3">
    <source>
        <dbReference type="EMBL" id="GAA5097141.1"/>
    </source>
</evidence>
<feature type="transmembrane region" description="Helical" evidence="2">
    <location>
        <begin position="12"/>
        <end position="31"/>
    </location>
</feature>
<accession>A0ABP9MID7</accession>
<dbReference type="Proteomes" id="UP001501407">
    <property type="component" value="Unassembled WGS sequence"/>
</dbReference>
<keyword evidence="2" id="KW-0812">Transmembrane</keyword>
<dbReference type="EMBL" id="BAABKZ010000005">
    <property type="protein sequence ID" value="GAA5097141.1"/>
    <property type="molecule type" value="Genomic_DNA"/>
</dbReference>
<reference evidence="4" key="1">
    <citation type="journal article" date="2019" name="Int. J. Syst. Evol. Microbiol.">
        <title>The Global Catalogue of Microorganisms (GCM) 10K type strain sequencing project: providing services to taxonomists for standard genome sequencing and annotation.</title>
        <authorList>
            <consortium name="The Broad Institute Genomics Platform"/>
            <consortium name="The Broad Institute Genome Sequencing Center for Infectious Disease"/>
            <person name="Wu L."/>
            <person name="Ma J."/>
        </authorList>
    </citation>
    <scope>NUCLEOTIDE SEQUENCE [LARGE SCALE GENOMIC DNA]</scope>
    <source>
        <strain evidence="4">JCM 18959</strain>
    </source>
</reference>
<evidence type="ECO:0000256" key="2">
    <source>
        <dbReference type="SAM" id="Phobius"/>
    </source>
</evidence>
<evidence type="ECO:0000313" key="4">
    <source>
        <dbReference type="Proteomes" id="UP001501407"/>
    </source>
</evidence>
<protein>
    <recommendedName>
        <fullName evidence="5">Tfp pilus assembly protein PilO</fullName>
    </recommendedName>
</protein>
<name>A0ABP9MID7_9MICO</name>
<keyword evidence="4" id="KW-1185">Reference proteome</keyword>
<feature type="region of interest" description="Disordered" evidence="1">
    <location>
        <begin position="112"/>
        <end position="154"/>
    </location>
</feature>